<dbReference type="Gene3D" id="1.10.3210.10">
    <property type="entry name" value="Hypothetical protein af1432"/>
    <property type="match status" value="1"/>
</dbReference>
<dbReference type="PANTHER" id="PTHR44591">
    <property type="entry name" value="STRESS RESPONSE REGULATOR PROTEIN 1"/>
    <property type="match status" value="1"/>
</dbReference>
<dbReference type="RefSeq" id="WP_099641508.1">
    <property type="nucleotide sequence ID" value="NZ_NKHF01000035.1"/>
</dbReference>
<dbReference type="OrthoDB" id="5755654at2"/>
<dbReference type="InterPro" id="IPR001789">
    <property type="entry name" value="Sig_transdc_resp-reg_receiver"/>
</dbReference>
<dbReference type="Proteomes" id="UP000228621">
    <property type="component" value="Unassembled WGS sequence"/>
</dbReference>
<gene>
    <name evidence="4" type="ORF">CEX98_07670</name>
</gene>
<dbReference type="GO" id="GO:0000160">
    <property type="term" value="P:phosphorelay signal transduction system"/>
    <property type="evidence" value="ECO:0007669"/>
    <property type="project" value="InterPro"/>
</dbReference>
<evidence type="ECO:0000313" key="4">
    <source>
        <dbReference type="EMBL" id="PCK32330.1"/>
    </source>
</evidence>
<accession>A0A2A5JSG0</accession>
<evidence type="ECO:0000256" key="2">
    <source>
        <dbReference type="PROSITE-ProRule" id="PRU00169"/>
    </source>
</evidence>
<dbReference type="PANTHER" id="PTHR44591:SF19">
    <property type="entry name" value="TWO-COMPONENT RESPONSE REGULATOR-RELATED"/>
    <property type="match status" value="1"/>
</dbReference>
<name>A0A2A5JSG0_PSEO7</name>
<dbReference type="Pfam" id="PF00072">
    <property type="entry name" value="Response_reg"/>
    <property type="match status" value="1"/>
</dbReference>
<dbReference type="InterPro" id="IPR013976">
    <property type="entry name" value="HDOD"/>
</dbReference>
<dbReference type="EMBL" id="NKHF01000035">
    <property type="protein sequence ID" value="PCK32330.1"/>
    <property type="molecule type" value="Genomic_DNA"/>
</dbReference>
<evidence type="ECO:0000313" key="5">
    <source>
        <dbReference type="Proteomes" id="UP000228621"/>
    </source>
</evidence>
<protein>
    <submittedName>
        <fullName evidence="4">Response regulator</fullName>
    </submittedName>
</protein>
<proteinExistence type="predicted"/>
<organism evidence="4 5">
    <name type="scientific">Pseudoalteromonas piscicida</name>
    <dbReference type="NCBI Taxonomy" id="43662"/>
    <lineage>
        <taxon>Bacteria</taxon>
        <taxon>Pseudomonadati</taxon>
        <taxon>Pseudomonadota</taxon>
        <taxon>Gammaproteobacteria</taxon>
        <taxon>Alteromonadales</taxon>
        <taxon>Pseudoalteromonadaceae</taxon>
        <taxon>Pseudoalteromonas</taxon>
    </lineage>
</organism>
<feature type="modified residue" description="4-aspartylphosphate" evidence="2">
    <location>
        <position position="61"/>
    </location>
</feature>
<dbReference type="SUPFAM" id="SSF52172">
    <property type="entry name" value="CheY-like"/>
    <property type="match status" value="1"/>
</dbReference>
<dbReference type="Pfam" id="PF08668">
    <property type="entry name" value="HDOD"/>
    <property type="match status" value="1"/>
</dbReference>
<dbReference type="InterPro" id="IPR050595">
    <property type="entry name" value="Bact_response_regulator"/>
</dbReference>
<dbReference type="SMART" id="SM00448">
    <property type="entry name" value="REC"/>
    <property type="match status" value="1"/>
</dbReference>
<dbReference type="PROSITE" id="PS50110">
    <property type="entry name" value="RESPONSE_REGULATORY"/>
    <property type="match status" value="1"/>
</dbReference>
<dbReference type="SUPFAM" id="SSF109604">
    <property type="entry name" value="HD-domain/PDEase-like"/>
    <property type="match status" value="1"/>
</dbReference>
<feature type="domain" description="Response regulatory" evidence="3">
    <location>
        <begin position="9"/>
        <end position="125"/>
    </location>
</feature>
<reference evidence="5" key="1">
    <citation type="journal article" date="2019" name="Genome Announc.">
        <title>Draft Genome Sequence of Pseudoalteromonas piscicida Strain 36Y ROTHPW, an Hypersaline Seawater Isolate from the South Coast of Sonora, Mexico.</title>
        <authorList>
            <person name="Sanchez-Diaz R."/>
            <person name="Molina-Garza Z.J."/>
            <person name="Cruz-Suarez L.E."/>
            <person name="Selvin J."/>
            <person name="Kiran G.S."/>
            <person name="Ibarra-Gamez J.C."/>
            <person name="Gomez-Gil B."/>
            <person name="Galaviz-Silva L."/>
        </authorList>
    </citation>
    <scope>NUCLEOTIDE SEQUENCE [LARGE SCALE GENOMIC DNA]</scope>
    <source>
        <strain evidence="5">36Y_RITHPW</strain>
    </source>
</reference>
<keyword evidence="5" id="KW-1185">Reference proteome</keyword>
<sequence>MSINSTAPRIVLVDDDELMLKSLLRYFKITMADAEISTYSSPKQFIEALESTERIDIFVTDYLMPSVNGTELINTVRRRYSQVITVLLSGDTTGQILSKSSISATFIVAKPFHKAELDEVIAAYERINALPLSDTIKRALNETFIENELPILLSKIEDIDLDFHKLEAMLEQEVLIQAKLFHLCNSAYVGLPTKQYTLTTALKTLGVDLVSAIIVSVCYHNMVAARYDISNCETLSEINFRKVKLLKELAHKLHDPSVNTERLVFIQSLLFLGELGFEIGQLITTKHRSSPKRDYIEKLQIALYTATLIGYEPAITEQLYELTTALEEDKPTNSATRLLLLVDTVTNNDMNFWVTKTFFDSDNQHWLEHFNELRSKYFS</sequence>
<evidence type="ECO:0000256" key="1">
    <source>
        <dbReference type="ARBA" id="ARBA00022553"/>
    </source>
</evidence>
<dbReference type="AlphaFoldDB" id="A0A2A5JSG0"/>
<keyword evidence="1 2" id="KW-0597">Phosphoprotein</keyword>
<evidence type="ECO:0000259" key="3">
    <source>
        <dbReference type="PROSITE" id="PS50110"/>
    </source>
</evidence>
<dbReference type="InterPro" id="IPR011006">
    <property type="entry name" value="CheY-like_superfamily"/>
</dbReference>
<comment type="caution">
    <text evidence="4">The sequence shown here is derived from an EMBL/GenBank/DDBJ whole genome shotgun (WGS) entry which is preliminary data.</text>
</comment>
<dbReference type="Gene3D" id="3.40.50.2300">
    <property type="match status" value="1"/>
</dbReference>